<evidence type="ECO:0000313" key="5">
    <source>
        <dbReference type="EMBL" id="PXF47491.1"/>
    </source>
</evidence>
<dbReference type="OrthoDB" id="6141102at2759"/>
<feature type="compositionally biased region" description="Low complexity" evidence="3">
    <location>
        <begin position="770"/>
        <end position="781"/>
    </location>
</feature>
<keyword evidence="2" id="KW-0804">Transcription</keyword>
<dbReference type="SUPFAM" id="SSF82199">
    <property type="entry name" value="SET domain"/>
    <property type="match status" value="1"/>
</dbReference>
<dbReference type="PROSITE" id="PS50280">
    <property type="entry name" value="SET"/>
    <property type="match status" value="1"/>
</dbReference>
<keyword evidence="1" id="KW-0805">Transcription regulation</keyword>
<dbReference type="GO" id="GO:0032259">
    <property type="term" value="P:methylation"/>
    <property type="evidence" value="ECO:0007669"/>
    <property type="project" value="UniProtKB-KW"/>
</dbReference>
<dbReference type="EMBL" id="NBIV01000023">
    <property type="protein sequence ID" value="PXF47491.1"/>
    <property type="molecule type" value="Genomic_DNA"/>
</dbReference>
<proteinExistence type="predicted"/>
<evidence type="ECO:0000259" key="4">
    <source>
        <dbReference type="PROSITE" id="PS50280"/>
    </source>
</evidence>
<feature type="compositionally biased region" description="Polar residues" evidence="3">
    <location>
        <begin position="470"/>
        <end position="479"/>
    </location>
</feature>
<evidence type="ECO:0000313" key="6">
    <source>
        <dbReference type="Proteomes" id="UP000247409"/>
    </source>
</evidence>
<evidence type="ECO:0000256" key="2">
    <source>
        <dbReference type="ARBA" id="ARBA00023163"/>
    </source>
</evidence>
<dbReference type="Pfam" id="PF18264">
    <property type="entry name" value="preSET_CXC"/>
    <property type="match status" value="1"/>
</dbReference>
<dbReference type="GO" id="GO:0031507">
    <property type="term" value="P:heterochromatin formation"/>
    <property type="evidence" value="ECO:0007669"/>
    <property type="project" value="TreeGrafter"/>
</dbReference>
<accession>A0A2V3IZC2</accession>
<dbReference type="PANTHER" id="PTHR45747">
    <property type="entry name" value="HISTONE-LYSINE N-METHYLTRANSFERASE E(Z)"/>
    <property type="match status" value="1"/>
</dbReference>
<feature type="region of interest" description="Disordered" evidence="3">
    <location>
        <begin position="77"/>
        <end position="97"/>
    </location>
</feature>
<keyword evidence="6" id="KW-1185">Reference proteome</keyword>
<feature type="domain" description="SET" evidence="4">
    <location>
        <begin position="638"/>
        <end position="756"/>
    </location>
</feature>
<gene>
    <name evidence="5" type="ORF">BWQ96_02635</name>
</gene>
<dbReference type="InterPro" id="IPR046341">
    <property type="entry name" value="SET_dom_sf"/>
</dbReference>
<evidence type="ECO:0000256" key="3">
    <source>
        <dbReference type="SAM" id="MobiDB-lite"/>
    </source>
</evidence>
<feature type="region of interest" description="Disordered" evidence="3">
    <location>
        <begin position="764"/>
        <end position="803"/>
    </location>
</feature>
<dbReference type="AlphaFoldDB" id="A0A2V3IZC2"/>
<name>A0A2V3IZC2_9FLOR</name>
<sequence length="866" mass="98921">MFSIGERVKSEHDLVHRPSQVQQSELLRFIINVHTDYVRNINASVKATIRKELQRHARQLRKSDALRFDHLQRLAANHNRPARQNTPPHHYDASSDGTISDDYLTSINSKHKHIPPATRPKPPPTDKAKAALDAIVQQHTSGPMLLDMRSVRRNPKFVAWIPVQQNYLENDVDLDPYRPYFGESKSEMDKAEEAYKNMLEDISRNDDGEFISDGEFDSQGELLPVDQEKFYTVRARKERASQRHTILETITRFGQQHHIITSLAMQLRISDTRRILHIYEVAVAREEKRKETFETRRKARERKHALFHAFDFPQPEKLPPSNVKWNDTAAMQSHFCFQCFVFCCEMHPEENHPPVRPIPDVTITERMDDLRIGRAKPCSSRCFLLEEHLQAPKSAQEGLPWTDEEIMVMRQGCLMTDEDPCSLAIIVGTKTCREVRARISKQEERVWIMEAISSAKLERKRAPNRRGGRKTNSAKTNSPLFKVRNWKGSNRPDRDDDSEEDDDDSSRDETGHAPFVPCNHTGVCTKANGCYCMQNNIRCESTCGCSTGRFTQIGRVIKWDQQQDGNQGRRTVTRCKNRHWGCSCRSGYCNTDSCECYRENLVCNPDFCNHCEANVLPQFIGVGERRCRNVDLITGRHKRTLVGKSDVHGFGLFALDHFEPGELIGHYAGRTVHAEKVDLVLRASDAKKLTYAFDLTHKMSIDGQCFGSKVRLINHSSNARDVSCAARFERVRGEGRIAIKAVRAVRPGEEFLFNYNITQGNEWLDKDSDGGSVKDSGLDDSPIGKYARESSIRTSSSPNRRDVRSLTLRDEELQRAGRVRGSPQDVYVVSRDTKVVTNPAPSKHDDTDTDSTMDCPVQSFAFSRYD</sequence>
<dbReference type="InterPro" id="IPR041355">
    <property type="entry name" value="Pre-SET_CXC"/>
</dbReference>
<dbReference type="GO" id="GO:0005634">
    <property type="term" value="C:nucleus"/>
    <property type="evidence" value="ECO:0007669"/>
    <property type="project" value="TreeGrafter"/>
</dbReference>
<dbReference type="SMART" id="SM00317">
    <property type="entry name" value="SET"/>
    <property type="match status" value="1"/>
</dbReference>
<feature type="region of interest" description="Disordered" evidence="3">
    <location>
        <begin position="816"/>
        <end position="854"/>
    </location>
</feature>
<dbReference type="Gene3D" id="2.170.270.10">
    <property type="entry name" value="SET domain"/>
    <property type="match status" value="1"/>
</dbReference>
<dbReference type="GO" id="GO:0003682">
    <property type="term" value="F:chromatin binding"/>
    <property type="evidence" value="ECO:0007669"/>
    <property type="project" value="TreeGrafter"/>
</dbReference>
<dbReference type="Proteomes" id="UP000247409">
    <property type="component" value="Unassembled WGS sequence"/>
</dbReference>
<dbReference type="GO" id="GO:0046976">
    <property type="term" value="F:histone H3K27 methyltransferase activity"/>
    <property type="evidence" value="ECO:0007669"/>
    <property type="project" value="TreeGrafter"/>
</dbReference>
<keyword evidence="5" id="KW-0808">Transferase</keyword>
<reference evidence="5 6" key="1">
    <citation type="journal article" date="2018" name="Mol. Biol. Evol.">
        <title>Analysis of the draft genome of the red seaweed Gracilariopsis chorda provides insights into genome size evolution in Rhodophyta.</title>
        <authorList>
            <person name="Lee J."/>
            <person name="Yang E.C."/>
            <person name="Graf L."/>
            <person name="Yang J.H."/>
            <person name="Qiu H."/>
            <person name="Zel Zion U."/>
            <person name="Chan C.X."/>
            <person name="Stephens T.G."/>
            <person name="Weber A.P.M."/>
            <person name="Boo G.H."/>
            <person name="Boo S.M."/>
            <person name="Kim K.M."/>
            <person name="Shin Y."/>
            <person name="Jung M."/>
            <person name="Lee S.J."/>
            <person name="Yim H.S."/>
            <person name="Lee J.H."/>
            <person name="Bhattacharya D."/>
            <person name="Yoon H.S."/>
        </authorList>
    </citation>
    <scope>NUCLEOTIDE SEQUENCE [LARGE SCALE GENOMIC DNA]</scope>
    <source>
        <strain evidence="5 6">SKKU-2015</strain>
        <tissue evidence="5">Whole body</tissue>
    </source>
</reference>
<feature type="region of interest" description="Disordered" evidence="3">
    <location>
        <begin position="458"/>
        <end position="511"/>
    </location>
</feature>
<organism evidence="5 6">
    <name type="scientific">Gracilariopsis chorda</name>
    <dbReference type="NCBI Taxonomy" id="448386"/>
    <lineage>
        <taxon>Eukaryota</taxon>
        <taxon>Rhodophyta</taxon>
        <taxon>Florideophyceae</taxon>
        <taxon>Rhodymeniophycidae</taxon>
        <taxon>Gracilariales</taxon>
        <taxon>Gracilariaceae</taxon>
        <taxon>Gracilariopsis</taxon>
    </lineage>
</organism>
<dbReference type="InterPro" id="IPR001214">
    <property type="entry name" value="SET_dom"/>
</dbReference>
<protein>
    <submittedName>
        <fullName evidence="5">Histone-lysine N-methyltransferase MEDEA</fullName>
    </submittedName>
</protein>
<keyword evidence="5" id="KW-0489">Methyltransferase</keyword>
<evidence type="ECO:0000256" key="1">
    <source>
        <dbReference type="ARBA" id="ARBA00023015"/>
    </source>
</evidence>
<dbReference type="Pfam" id="PF00856">
    <property type="entry name" value="SET"/>
    <property type="match status" value="1"/>
</dbReference>
<dbReference type="PANTHER" id="PTHR45747:SF4">
    <property type="entry name" value="HISTONE-LYSINE N-METHYLTRANSFERASE E(Z)"/>
    <property type="match status" value="1"/>
</dbReference>
<feature type="compositionally biased region" description="Acidic residues" evidence="3">
    <location>
        <begin position="495"/>
        <end position="506"/>
    </location>
</feature>
<dbReference type="InterPro" id="IPR045318">
    <property type="entry name" value="EZH1/2-like"/>
</dbReference>
<dbReference type="STRING" id="448386.A0A2V3IZC2"/>
<comment type="caution">
    <text evidence="5">The sequence shown here is derived from an EMBL/GenBank/DDBJ whole genome shotgun (WGS) entry which is preliminary data.</text>
</comment>